<name>A0A2P6RKV7_ROSCH</name>
<gene>
    <name evidence="1" type="ORF">RchiOBHm_Chr2g0095721</name>
</gene>
<evidence type="ECO:0000313" key="2">
    <source>
        <dbReference type="Proteomes" id="UP000238479"/>
    </source>
</evidence>
<keyword evidence="2" id="KW-1185">Reference proteome</keyword>
<protein>
    <submittedName>
        <fullName evidence="1">Uncharacterized protein</fullName>
    </submittedName>
</protein>
<organism evidence="1 2">
    <name type="scientific">Rosa chinensis</name>
    <name type="common">China rose</name>
    <dbReference type="NCBI Taxonomy" id="74649"/>
    <lineage>
        <taxon>Eukaryota</taxon>
        <taxon>Viridiplantae</taxon>
        <taxon>Streptophyta</taxon>
        <taxon>Embryophyta</taxon>
        <taxon>Tracheophyta</taxon>
        <taxon>Spermatophyta</taxon>
        <taxon>Magnoliopsida</taxon>
        <taxon>eudicotyledons</taxon>
        <taxon>Gunneridae</taxon>
        <taxon>Pentapetalae</taxon>
        <taxon>rosids</taxon>
        <taxon>fabids</taxon>
        <taxon>Rosales</taxon>
        <taxon>Rosaceae</taxon>
        <taxon>Rosoideae</taxon>
        <taxon>Rosoideae incertae sedis</taxon>
        <taxon>Rosa</taxon>
    </lineage>
</organism>
<accession>A0A2P6RKV7</accession>
<comment type="caution">
    <text evidence="1">The sequence shown here is derived from an EMBL/GenBank/DDBJ whole genome shotgun (WGS) entry which is preliminary data.</text>
</comment>
<reference evidence="1 2" key="1">
    <citation type="journal article" date="2018" name="Nat. Genet.">
        <title>The Rosa genome provides new insights in the design of modern roses.</title>
        <authorList>
            <person name="Bendahmane M."/>
        </authorList>
    </citation>
    <scope>NUCLEOTIDE SEQUENCE [LARGE SCALE GENOMIC DNA]</scope>
    <source>
        <strain evidence="2">cv. Old Blush</strain>
    </source>
</reference>
<dbReference type="EMBL" id="PDCK01000040">
    <property type="protein sequence ID" value="PRQ47069.1"/>
    <property type="molecule type" value="Genomic_DNA"/>
</dbReference>
<sequence length="69" mass="7871">MVFSLSIGRVWRENRRLKTSAAPVVLRFSFPATQSPLAVLFGSGNGHVFLFFLTFHRYSNRNEVVKLIS</sequence>
<dbReference type="Proteomes" id="UP000238479">
    <property type="component" value="Chromosome 2"/>
</dbReference>
<dbReference type="Gramene" id="PRQ47069">
    <property type="protein sequence ID" value="PRQ47069"/>
    <property type="gene ID" value="RchiOBHm_Chr2g0095721"/>
</dbReference>
<proteinExistence type="predicted"/>
<dbReference type="AlphaFoldDB" id="A0A2P6RKV7"/>
<evidence type="ECO:0000313" key="1">
    <source>
        <dbReference type="EMBL" id="PRQ47069.1"/>
    </source>
</evidence>